<dbReference type="Proteomes" id="UP000244060">
    <property type="component" value="Unassembled WGS sequence"/>
</dbReference>
<dbReference type="Pfam" id="PF05135">
    <property type="entry name" value="Phage_connect_1"/>
    <property type="match status" value="1"/>
</dbReference>
<dbReference type="AlphaFoldDB" id="A0A2T5JXT1"/>
<reference evidence="1 2" key="1">
    <citation type="submission" date="2018-04" db="EMBL/GenBank/DDBJ databases">
        <title>Genomic Encyclopedia of Type Strains, Phase III (KMG-III): the genomes of soil and plant-associated and newly described type strains.</title>
        <authorList>
            <person name="Whitman W."/>
        </authorList>
    </citation>
    <scope>NUCLEOTIDE SEQUENCE [LARGE SCALE GENOMIC DNA]</scope>
    <source>
        <strain evidence="1 2">KA25</strain>
    </source>
</reference>
<organism evidence="1 2">
    <name type="scientific">Cereibacter azotoformans</name>
    <dbReference type="NCBI Taxonomy" id="43057"/>
    <lineage>
        <taxon>Bacteria</taxon>
        <taxon>Pseudomonadati</taxon>
        <taxon>Pseudomonadota</taxon>
        <taxon>Alphaproteobacteria</taxon>
        <taxon>Rhodobacterales</taxon>
        <taxon>Paracoccaceae</taxon>
        <taxon>Cereibacter</taxon>
    </lineage>
</organism>
<dbReference type="EMBL" id="QAOT01000015">
    <property type="protein sequence ID" value="PTR14962.1"/>
    <property type="molecule type" value="Genomic_DNA"/>
</dbReference>
<gene>
    <name evidence="1" type="ORF">C8J28_115107</name>
</gene>
<proteinExistence type="predicted"/>
<keyword evidence="2" id="KW-1185">Reference proteome</keyword>
<sequence>MLKQITPPTELPVPLPEAKARLRIDHNEDDAILETYIRAATERLDGPNGYLGRAIMPQVWEITLDRFTGPIRLPLPPCREVTSVAYVAADGSTVTLDPGAYIVAGLGSDEGAVIHPATGWPATAAHPEAVTVRFSCGYTSVPEPIRMAILERLGQSYDGDEEDLVPAREEDLTRNIRVWSFG</sequence>
<dbReference type="RefSeq" id="WP_108221619.1">
    <property type="nucleotide sequence ID" value="NZ_QAOT01000015.1"/>
</dbReference>
<comment type="caution">
    <text evidence="1">The sequence shown here is derived from an EMBL/GenBank/DDBJ whole genome shotgun (WGS) entry which is preliminary data.</text>
</comment>
<name>A0A2T5JXT1_9RHOB</name>
<dbReference type="InterPro" id="IPR021146">
    <property type="entry name" value="Phage_gp6-like_head-tail"/>
</dbReference>
<evidence type="ECO:0000313" key="1">
    <source>
        <dbReference type="EMBL" id="PTR14962.1"/>
    </source>
</evidence>
<accession>A0A2T5JXT1</accession>
<dbReference type="NCBIfam" id="TIGR01560">
    <property type="entry name" value="put_DNA_pack"/>
    <property type="match status" value="1"/>
</dbReference>
<dbReference type="Gene3D" id="1.10.3230.30">
    <property type="entry name" value="Phage gp6-like head-tail connector protein"/>
    <property type="match status" value="1"/>
</dbReference>
<protein>
    <submittedName>
        <fullName evidence="1">Putative phiE125 gp8 family phage protein</fullName>
    </submittedName>
</protein>
<dbReference type="NCBIfam" id="TIGR02215">
    <property type="entry name" value="phage_chp_gp8"/>
    <property type="match status" value="1"/>
</dbReference>
<evidence type="ECO:0000313" key="2">
    <source>
        <dbReference type="Proteomes" id="UP000244060"/>
    </source>
</evidence>
<dbReference type="OrthoDB" id="8452228at2"/>
<dbReference type="InterPro" id="IPR006450">
    <property type="entry name" value="Phage_HK97_gp6-like"/>
</dbReference>
<dbReference type="CDD" id="cd08054">
    <property type="entry name" value="gp6"/>
    <property type="match status" value="1"/>
</dbReference>
<dbReference type="InterPro" id="IPR011738">
    <property type="entry name" value="Phage_CHP"/>
</dbReference>